<protein>
    <submittedName>
        <fullName evidence="1">Uncharacterized protein</fullName>
    </submittedName>
</protein>
<dbReference type="AlphaFoldDB" id="A0A392V615"/>
<accession>A0A392V615</accession>
<dbReference type="EMBL" id="LXQA011042210">
    <property type="protein sequence ID" value="MCI82391.1"/>
    <property type="molecule type" value="Genomic_DNA"/>
</dbReference>
<proteinExistence type="predicted"/>
<feature type="non-terminal residue" evidence="1">
    <location>
        <position position="36"/>
    </location>
</feature>
<organism evidence="1 2">
    <name type="scientific">Trifolium medium</name>
    <dbReference type="NCBI Taxonomy" id="97028"/>
    <lineage>
        <taxon>Eukaryota</taxon>
        <taxon>Viridiplantae</taxon>
        <taxon>Streptophyta</taxon>
        <taxon>Embryophyta</taxon>
        <taxon>Tracheophyta</taxon>
        <taxon>Spermatophyta</taxon>
        <taxon>Magnoliopsida</taxon>
        <taxon>eudicotyledons</taxon>
        <taxon>Gunneridae</taxon>
        <taxon>Pentapetalae</taxon>
        <taxon>rosids</taxon>
        <taxon>fabids</taxon>
        <taxon>Fabales</taxon>
        <taxon>Fabaceae</taxon>
        <taxon>Papilionoideae</taxon>
        <taxon>50 kb inversion clade</taxon>
        <taxon>NPAAA clade</taxon>
        <taxon>Hologalegina</taxon>
        <taxon>IRL clade</taxon>
        <taxon>Trifolieae</taxon>
        <taxon>Trifolium</taxon>
    </lineage>
</organism>
<evidence type="ECO:0000313" key="1">
    <source>
        <dbReference type="EMBL" id="MCI82391.1"/>
    </source>
</evidence>
<sequence>MSSDSITWDGSAIYFLSWDTWNTSCKFDNDGGNAIR</sequence>
<comment type="caution">
    <text evidence="1">The sequence shown here is derived from an EMBL/GenBank/DDBJ whole genome shotgun (WGS) entry which is preliminary data.</text>
</comment>
<reference evidence="1 2" key="1">
    <citation type="journal article" date="2018" name="Front. Plant Sci.">
        <title>Red Clover (Trifolium pratense) and Zigzag Clover (T. medium) - A Picture of Genomic Similarities and Differences.</title>
        <authorList>
            <person name="Dluhosova J."/>
            <person name="Istvanek J."/>
            <person name="Nedelnik J."/>
            <person name="Repkova J."/>
        </authorList>
    </citation>
    <scope>NUCLEOTIDE SEQUENCE [LARGE SCALE GENOMIC DNA]</scope>
    <source>
        <strain evidence="2">cv. 10/8</strain>
        <tissue evidence="1">Leaf</tissue>
    </source>
</reference>
<name>A0A392V615_9FABA</name>
<dbReference type="Proteomes" id="UP000265520">
    <property type="component" value="Unassembled WGS sequence"/>
</dbReference>
<keyword evidence="2" id="KW-1185">Reference proteome</keyword>
<evidence type="ECO:0000313" key="2">
    <source>
        <dbReference type="Proteomes" id="UP000265520"/>
    </source>
</evidence>